<dbReference type="AlphaFoldDB" id="A0A1V1P8L6"/>
<proteinExistence type="predicted"/>
<gene>
    <name evidence="2" type="ORF">OMM_08256</name>
</gene>
<protein>
    <recommendedName>
        <fullName evidence="4">Secreted protein</fullName>
    </recommendedName>
</protein>
<dbReference type="Proteomes" id="UP000189670">
    <property type="component" value="Unassembled WGS sequence"/>
</dbReference>
<name>A0A1V1P8L6_9BACT</name>
<reference evidence="3" key="1">
    <citation type="submission" date="2012-11" db="EMBL/GenBank/DDBJ databases">
        <authorList>
            <person name="Lucero-Rivera Y.E."/>
            <person name="Tovar-Ramirez D."/>
        </authorList>
    </citation>
    <scope>NUCLEOTIDE SEQUENCE [LARGE SCALE GENOMIC DNA]</scope>
    <source>
        <strain evidence="3">Araruama</strain>
    </source>
</reference>
<feature type="signal peptide" evidence="1">
    <location>
        <begin position="1"/>
        <end position="26"/>
    </location>
</feature>
<evidence type="ECO:0000256" key="1">
    <source>
        <dbReference type="SAM" id="SignalP"/>
    </source>
</evidence>
<evidence type="ECO:0000313" key="3">
    <source>
        <dbReference type="Proteomes" id="UP000189670"/>
    </source>
</evidence>
<organism evidence="2 3">
    <name type="scientific">Candidatus Magnetoglobus multicellularis str. Araruama</name>
    <dbReference type="NCBI Taxonomy" id="890399"/>
    <lineage>
        <taxon>Bacteria</taxon>
        <taxon>Pseudomonadati</taxon>
        <taxon>Thermodesulfobacteriota</taxon>
        <taxon>Desulfobacteria</taxon>
        <taxon>Desulfobacterales</taxon>
        <taxon>Desulfobacteraceae</taxon>
        <taxon>Candidatus Magnetoglobus</taxon>
    </lineage>
</organism>
<feature type="chain" id="PRO_5010711038" description="Secreted protein" evidence="1">
    <location>
        <begin position="27"/>
        <end position="118"/>
    </location>
</feature>
<evidence type="ECO:0008006" key="4">
    <source>
        <dbReference type="Google" id="ProtNLM"/>
    </source>
</evidence>
<evidence type="ECO:0000313" key="2">
    <source>
        <dbReference type="EMBL" id="ETR71232.1"/>
    </source>
</evidence>
<comment type="caution">
    <text evidence="2">The sequence shown here is derived from an EMBL/GenBank/DDBJ whole genome shotgun (WGS) entry which is preliminary data.</text>
</comment>
<keyword evidence="1" id="KW-0732">Signal</keyword>
<accession>A0A1V1P8L6</accession>
<sequence length="118" mass="13788">MKRINYQSSIFACVMIFTIMPTLVFAQEDSFSKTIDYLSTGYLDNMQQMSIQTSNDLTYMSQTLSYSINIMRINNKKAIDSASIQLNNEIITQLMPELKRLRETSFMMNQQLQLQFNQ</sequence>
<dbReference type="EMBL" id="ATBP01000301">
    <property type="protein sequence ID" value="ETR71232.1"/>
    <property type="molecule type" value="Genomic_DNA"/>
</dbReference>